<name>A0A517PP50_9PLAN</name>
<dbReference type="PANTHER" id="PTHR34819:SF3">
    <property type="entry name" value="CELL SURFACE PROTEIN"/>
    <property type="match status" value="1"/>
</dbReference>
<feature type="compositionally biased region" description="Basic and acidic residues" evidence="1">
    <location>
        <begin position="210"/>
        <end position="221"/>
    </location>
</feature>
<feature type="region of interest" description="Disordered" evidence="1">
    <location>
        <begin position="153"/>
        <end position="446"/>
    </location>
</feature>
<dbReference type="OrthoDB" id="282600at2"/>
<dbReference type="AlphaFoldDB" id="A0A517PP50"/>
<dbReference type="InterPro" id="IPR001434">
    <property type="entry name" value="OmcB-like_DUF11"/>
</dbReference>
<dbReference type="PANTHER" id="PTHR34819">
    <property type="entry name" value="LARGE CYSTEINE-RICH PERIPLASMIC PROTEIN OMCB"/>
    <property type="match status" value="1"/>
</dbReference>
<feature type="domain" description="DUF11" evidence="2">
    <location>
        <begin position="833"/>
        <end position="928"/>
    </location>
</feature>
<evidence type="ECO:0000256" key="1">
    <source>
        <dbReference type="SAM" id="MobiDB-lite"/>
    </source>
</evidence>
<feature type="domain" description="DUF11" evidence="2">
    <location>
        <begin position="721"/>
        <end position="811"/>
    </location>
</feature>
<dbReference type="EMBL" id="CP036266">
    <property type="protein sequence ID" value="QDT21144.1"/>
    <property type="molecule type" value="Genomic_DNA"/>
</dbReference>
<feature type="compositionally biased region" description="Basic and acidic residues" evidence="1">
    <location>
        <begin position="362"/>
        <end position="381"/>
    </location>
</feature>
<feature type="compositionally biased region" description="Low complexity" evidence="1">
    <location>
        <begin position="244"/>
        <end position="255"/>
    </location>
</feature>
<organism evidence="3 4">
    <name type="scientific">Gimesia chilikensis</name>
    <dbReference type="NCBI Taxonomy" id="2605989"/>
    <lineage>
        <taxon>Bacteria</taxon>
        <taxon>Pseudomonadati</taxon>
        <taxon>Planctomycetota</taxon>
        <taxon>Planctomycetia</taxon>
        <taxon>Planctomycetales</taxon>
        <taxon>Planctomycetaceae</taxon>
        <taxon>Gimesia</taxon>
    </lineage>
</organism>
<feature type="compositionally biased region" description="Polar residues" evidence="1">
    <location>
        <begin position="309"/>
        <end position="322"/>
    </location>
</feature>
<sequence>MSNVAIKLVAVTGVVGLGVLMFLQAQKGIQSTSNENQIEQHALLEGETVSVTEAEPESGTIPSGQVPAELSELAALNAQPLKVDEKKQPELPFAPNIKTPRPKIKLTAGNETAGSDTGENENAVFEAPNATPSEFEPDNQAALMPASKGLDFRETPAEATPEPGLNPFSRTPQPEPAASVEKQPTPKPVAELDFNAGPQFGPAMPSPAPVEEKAPKTEVPPRETLVTELDSSNPFDAVPAQSKPEMTPEPAAAEPQPEPFGLGPVPEPAAQQKPLPADESPAMKLETNASPFELKTEPPPETPAVDSNPFMTTPEAKQTNEPAPQPVKPATIPETPKVETDFNPFGNEPQMKAPEPQPELKTAGEEPTKPEFELQPVKEPEPAPAEPAFSINPSPQMKPKALEEPARPAVQEPTEPDVVVIKKRQPEDNPQEPSLFAPEGNPTEKMEAATPQPIEIAPASGAKPLNLVEGSQPQPEEPAKLNMQQKIQSPKMTIQKVAPPEAVLGQPFIYHVLVKNSGTTSAREVVVEDKIPAGAKLTGTIPRAEQINDRIIWRLGAMGPGEEKKISIRVIPEQPGQIGSVATVNFVTEVASETKITSPQLSIKSDQPSAVKPGEITVVNYTITNTGSGDAKNVYVRSLIPPQFSHPGGDDLEYHVGLIPAGETREVQLQLKAIKPGAGKNISSVVGDGNLKAETAVPLKVIGTSEEFLITRKGPKNRYLGRSGAYENAITNNTEQTIKNISIFESIPPGMKFVSASGNGKFDPVRRVVQWDIAELAGGMQQVLNIELEPTEVGKKVSTVQVVTGNNSKFSANLQSEVNVIGQPLLKVETSELKGPLEVGEKMSLQVQLVNQGSAPANNVEFRVKIPREMVFVSAKGPARYKQAGSFVIFESAQVLAPQQSLDFELTLAARNKGDARVLVTVQSQQMEKPLNQEEAIPILDKLQ</sequence>
<evidence type="ECO:0000313" key="3">
    <source>
        <dbReference type="EMBL" id="QDT21144.1"/>
    </source>
</evidence>
<dbReference type="NCBIfam" id="TIGR01451">
    <property type="entry name" value="B_ant_repeat"/>
    <property type="match status" value="1"/>
</dbReference>
<feature type="domain" description="DUF11" evidence="2">
    <location>
        <begin position="496"/>
        <end position="585"/>
    </location>
</feature>
<proteinExistence type="predicted"/>
<dbReference type="InterPro" id="IPR013783">
    <property type="entry name" value="Ig-like_fold"/>
</dbReference>
<evidence type="ECO:0000313" key="4">
    <source>
        <dbReference type="Proteomes" id="UP000320421"/>
    </source>
</evidence>
<accession>A0A517PP50</accession>
<dbReference type="Gene3D" id="2.60.40.10">
    <property type="entry name" value="Immunoglobulins"/>
    <property type="match status" value="3"/>
</dbReference>
<dbReference type="RefSeq" id="WP_145184976.1">
    <property type="nucleotide sequence ID" value="NZ_CP036266.1"/>
</dbReference>
<feature type="region of interest" description="Disordered" evidence="1">
    <location>
        <begin position="80"/>
        <end position="123"/>
    </location>
</feature>
<gene>
    <name evidence="3" type="primary">omcB_1</name>
    <name evidence="3" type="ORF">HG66A1_29420</name>
</gene>
<dbReference type="Pfam" id="PF01345">
    <property type="entry name" value="DUF11"/>
    <property type="match status" value="3"/>
</dbReference>
<keyword evidence="4" id="KW-1185">Reference proteome</keyword>
<evidence type="ECO:0000259" key="2">
    <source>
        <dbReference type="Pfam" id="PF01345"/>
    </source>
</evidence>
<dbReference type="InterPro" id="IPR047589">
    <property type="entry name" value="DUF11_rpt"/>
</dbReference>
<dbReference type="Proteomes" id="UP000320421">
    <property type="component" value="Chromosome"/>
</dbReference>
<dbReference type="InterPro" id="IPR051172">
    <property type="entry name" value="Chlamydia_OmcB"/>
</dbReference>
<protein>
    <submittedName>
        <fullName evidence="3">Large cysteine-rich periplasmic protein OmcB</fullName>
    </submittedName>
</protein>
<reference evidence="3 4" key="1">
    <citation type="submission" date="2019-02" db="EMBL/GenBank/DDBJ databases">
        <title>Deep-cultivation of Planctomycetes and their phenomic and genomic characterization uncovers novel biology.</title>
        <authorList>
            <person name="Wiegand S."/>
            <person name="Jogler M."/>
            <person name="Boedeker C."/>
            <person name="Pinto D."/>
            <person name="Vollmers J."/>
            <person name="Rivas-Marin E."/>
            <person name="Kohn T."/>
            <person name="Peeters S.H."/>
            <person name="Heuer A."/>
            <person name="Rast P."/>
            <person name="Oberbeckmann S."/>
            <person name="Bunk B."/>
            <person name="Jeske O."/>
            <person name="Meyerdierks A."/>
            <person name="Storesund J.E."/>
            <person name="Kallscheuer N."/>
            <person name="Luecker S."/>
            <person name="Lage O.M."/>
            <person name="Pohl T."/>
            <person name="Merkel B.J."/>
            <person name="Hornburger P."/>
            <person name="Mueller R.-W."/>
            <person name="Bruemmer F."/>
            <person name="Labrenz M."/>
            <person name="Spormann A.M."/>
            <person name="Op den Camp H."/>
            <person name="Overmann J."/>
            <person name="Amann R."/>
            <person name="Jetten M.S.M."/>
            <person name="Mascher T."/>
            <person name="Medema M.H."/>
            <person name="Devos D.P."/>
            <person name="Kaster A.-K."/>
            <person name="Ovreas L."/>
            <person name="Rohde M."/>
            <person name="Galperin M.Y."/>
            <person name="Jogler C."/>
        </authorList>
    </citation>
    <scope>NUCLEOTIDE SEQUENCE [LARGE SCALE GENOMIC DNA]</scope>
    <source>
        <strain evidence="3 4">HG66A1</strain>
    </source>
</reference>